<feature type="transmembrane region" description="Helical" evidence="8">
    <location>
        <begin position="37"/>
        <end position="59"/>
    </location>
</feature>
<organism evidence="11 12">
    <name type="scientific">Cryptosporangium minutisporangium</name>
    <dbReference type="NCBI Taxonomy" id="113569"/>
    <lineage>
        <taxon>Bacteria</taxon>
        <taxon>Bacillati</taxon>
        <taxon>Actinomycetota</taxon>
        <taxon>Actinomycetes</taxon>
        <taxon>Cryptosporangiales</taxon>
        <taxon>Cryptosporangiaceae</taxon>
        <taxon>Cryptosporangium</taxon>
    </lineage>
</organism>
<keyword evidence="2" id="KW-1003">Cell membrane</keyword>
<dbReference type="GO" id="GO:0016746">
    <property type="term" value="F:acyltransferase activity"/>
    <property type="evidence" value="ECO:0007669"/>
    <property type="project" value="UniProtKB-KW"/>
</dbReference>
<feature type="transmembrane region" description="Helical" evidence="8">
    <location>
        <begin position="329"/>
        <end position="352"/>
    </location>
</feature>
<evidence type="ECO:0000259" key="10">
    <source>
        <dbReference type="Pfam" id="PF19040"/>
    </source>
</evidence>
<evidence type="ECO:0000256" key="8">
    <source>
        <dbReference type="SAM" id="Phobius"/>
    </source>
</evidence>
<dbReference type="Proteomes" id="UP001501676">
    <property type="component" value="Unassembled WGS sequence"/>
</dbReference>
<dbReference type="InterPro" id="IPR043968">
    <property type="entry name" value="SGNH"/>
</dbReference>
<feature type="transmembrane region" description="Helical" evidence="8">
    <location>
        <begin position="288"/>
        <end position="309"/>
    </location>
</feature>
<feature type="transmembrane region" description="Helical" evidence="8">
    <location>
        <begin position="80"/>
        <end position="99"/>
    </location>
</feature>
<comment type="subcellular location">
    <subcellularLocation>
        <location evidence="1">Cell membrane</location>
        <topology evidence="1">Multi-pass membrane protein</topology>
    </subcellularLocation>
</comment>
<comment type="caution">
    <text evidence="11">The sequence shown here is derived from an EMBL/GenBank/DDBJ whole genome shotgun (WGS) entry which is preliminary data.</text>
</comment>
<keyword evidence="5 8" id="KW-1133">Transmembrane helix</keyword>
<dbReference type="InterPro" id="IPR050879">
    <property type="entry name" value="Acyltransferase_3"/>
</dbReference>
<evidence type="ECO:0000256" key="5">
    <source>
        <dbReference type="ARBA" id="ARBA00022989"/>
    </source>
</evidence>
<keyword evidence="12" id="KW-1185">Reference proteome</keyword>
<name>A0ABP6T7R0_9ACTN</name>
<feature type="transmembrane region" description="Helical" evidence="8">
    <location>
        <begin position="258"/>
        <end position="281"/>
    </location>
</feature>
<dbReference type="RefSeq" id="WP_345732143.1">
    <property type="nucleotide sequence ID" value="NZ_BAAAYN010000046.1"/>
</dbReference>
<dbReference type="Pfam" id="PF19040">
    <property type="entry name" value="SGNH"/>
    <property type="match status" value="1"/>
</dbReference>
<dbReference type="SUPFAM" id="SSF52266">
    <property type="entry name" value="SGNH hydrolase"/>
    <property type="match status" value="1"/>
</dbReference>
<feature type="transmembrane region" description="Helical" evidence="8">
    <location>
        <begin position="372"/>
        <end position="392"/>
    </location>
</feature>
<keyword evidence="4 8" id="KW-0812">Transmembrane</keyword>
<accession>A0ABP6T7R0</accession>
<gene>
    <name evidence="11" type="ORF">GCM10020369_65610</name>
</gene>
<dbReference type="PANTHER" id="PTHR23028">
    <property type="entry name" value="ACETYLTRANSFERASE"/>
    <property type="match status" value="1"/>
</dbReference>
<feature type="transmembrane region" description="Helical" evidence="8">
    <location>
        <begin position="171"/>
        <end position="188"/>
    </location>
</feature>
<sequence>MKSLTPEFTYRPGLDGIRALAVTAVLAYHLGAGWLPGGFLGVDVFFVLSGFLITTLLVTRAGPGGRVDLEDFLARRARRLLPAALLMVAVVAVVAAFTLPTHRLGAFRLDALWTVLQGANWRFVASGQSYVDEFAPPSPLRHAWSLAVEEQFYLAWPLIVALALRLRRGRFWLVLLAGVLALASAAWMRHLYAAPDPSRSYYGTDTRAHALLTGAVLALLLLGPGRERWARWLGRLAVPALLGLLVAAALVGDDWHGYYRGVGFVVALVAAGLVGAVAVAPDGPVGRLFALGPLPWIGRLSYALYLWHWPVYWWLDEVAVTTSGTPLDVPVVAVGAKLALTSALALASYRLVEKPLQGRWARRRRAPLTARALLPAPVAVVAVLGVVGVTTLRATPPLVAEPATPGSEPRVLAAAPSPRAVRLATAGDSVAKSLAPGLHRLATTRGWGYVDSAVSSCSVAALLMVESDGAPYAAGRRCPDVVPAMQRALVSDFDPTLILVHSRWETHPVRRADGAVVEPGTAAHVAHVRRQLTIALRRLTAGRAHVVLIEPIPLAESLCRRLGHSSATCRTQTRDPQAARYNALRRSTAAAFPGRVTVIGVTDLLCPGGECADEVGSRRPRPDGLHFSPEGAAWLAPQILRRAVDAGALG</sequence>
<feature type="domain" description="SGNH" evidence="10">
    <location>
        <begin position="419"/>
        <end position="640"/>
    </location>
</feature>
<keyword evidence="3" id="KW-0808">Transferase</keyword>
<evidence type="ECO:0000256" key="1">
    <source>
        <dbReference type="ARBA" id="ARBA00004651"/>
    </source>
</evidence>
<reference evidence="12" key="1">
    <citation type="journal article" date="2019" name="Int. J. Syst. Evol. Microbiol.">
        <title>The Global Catalogue of Microorganisms (GCM) 10K type strain sequencing project: providing services to taxonomists for standard genome sequencing and annotation.</title>
        <authorList>
            <consortium name="The Broad Institute Genomics Platform"/>
            <consortium name="The Broad Institute Genome Sequencing Center for Infectious Disease"/>
            <person name="Wu L."/>
            <person name="Ma J."/>
        </authorList>
    </citation>
    <scope>NUCLEOTIDE SEQUENCE [LARGE SCALE GENOMIC DNA]</scope>
    <source>
        <strain evidence="12">JCM 9458</strain>
    </source>
</reference>
<proteinExistence type="predicted"/>
<protein>
    <submittedName>
        <fullName evidence="11">Acyltransferase family protein</fullName>
    </submittedName>
</protein>
<keyword evidence="7 11" id="KW-0012">Acyltransferase</keyword>
<feature type="transmembrane region" description="Helical" evidence="8">
    <location>
        <begin position="232"/>
        <end position="252"/>
    </location>
</feature>
<feature type="transmembrane region" description="Helical" evidence="8">
    <location>
        <begin position="208"/>
        <end position="225"/>
    </location>
</feature>
<evidence type="ECO:0000259" key="9">
    <source>
        <dbReference type="Pfam" id="PF01757"/>
    </source>
</evidence>
<evidence type="ECO:0000313" key="12">
    <source>
        <dbReference type="Proteomes" id="UP001501676"/>
    </source>
</evidence>
<evidence type="ECO:0000256" key="2">
    <source>
        <dbReference type="ARBA" id="ARBA00022475"/>
    </source>
</evidence>
<evidence type="ECO:0000256" key="6">
    <source>
        <dbReference type="ARBA" id="ARBA00023136"/>
    </source>
</evidence>
<keyword evidence="6 8" id="KW-0472">Membrane</keyword>
<dbReference type="InterPro" id="IPR002656">
    <property type="entry name" value="Acyl_transf_3_dom"/>
</dbReference>
<evidence type="ECO:0000256" key="4">
    <source>
        <dbReference type="ARBA" id="ARBA00022692"/>
    </source>
</evidence>
<feature type="domain" description="Acyltransferase 3" evidence="9">
    <location>
        <begin position="12"/>
        <end position="322"/>
    </location>
</feature>
<feature type="transmembrane region" description="Helical" evidence="8">
    <location>
        <begin position="143"/>
        <end position="164"/>
    </location>
</feature>
<dbReference type="Gene3D" id="3.40.50.1110">
    <property type="entry name" value="SGNH hydrolase"/>
    <property type="match status" value="1"/>
</dbReference>
<evidence type="ECO:0000256" key="3">
    <source>
        <dbReference type="ARBA" id="ARBA00022679"/>
    </source>
</evidence>
<evidence type="ECO:0000313" key="11">
    <source>
        <dbReference type="EMBL" id="GAA3394811.1"/>
    </source>
</evidence>
<dbReference type="PANTHER" id="PTHR23028:SF53">
    <property type="entry name" value="ACYL_TRANSF_3 DOMAIN-CONTAINING PROTEIN"/>
    <property type="match status" value="1"/>
</dbReference>
<dbReference type="Pfam" id="PF01757">
    <property type="entry name" value="Acyl_transf_3"/>
    <property type="match status" value="1"/>
</dbReference>
<evidence type="ECO:0000256" key="7">
    <source>
        <dbReference type="ARBA" id="ARBA00023315"/>
    </source>
</evidence>
<dbReference type="EMBL" id="BAAAYN010000046">
    <property type="protein sequence ID" value="GAA3394811.1"/>
    <property type="molecule type" value="Genomic_DNA"/>
</dbReference>
<dbReference type="InterPro" id="IPR036514">
    <property type="entry name" value="SGNH_hydro_sf"/>
</dbReference>